<dbReference type="InterPro" id="IPR022742">
    <property type="entry name" value="Hydrolase_4"/>
</dbReference>
<dbReference type="SUPFAM" id="SSF53474">
    <property type="entry name" value="alpha/beta-Hydrolases"/>
    <property type="match status" value="1"/>
</dbReference>
<dbReference type="InterPro" id="IPR051044">
    <property type="entry name" value="MAG_DAG_Lipase"/>
</dbReference>
<accession>A0AAW9A4L2</accession>
<protein>
    <submittedName>
        <fullName evidence="2">Alpha/beta fold hydrolase</fullName>
    </submittedName>
</protein>
<evidence type="ECO:0000313" key="3">
    <source>
        <dbReference type="Proteomes" id="UP001271648"/>
    </source>
</evidence>
<keyword evidence="3" id="KW-1185">Reference proteome</keyword>
<dbReference type="EMBL" id="JAUBDJ010000001">
    <property type="protein sequence ID" value="MDW0115655.1"/>
    <property type="molecule type" value="Genomic_DNA"/>
</dbReference>
<organism evidence="2 3">
    <name type="scientific">Sporosarcina thermotolerans</name>
    <dbReference type="NCBI Taxonomy" id="633404"/>
    <lineage>
        <taxon>Bacteria</taxon>
        <taxon>Bacillati</taxon>
        <taxon>Bacillota</taxon>
        <taxon>Bacilli</taxon>
        <taxon>Bacillales</taxon>
        <taxon>Caryophanaceae</taxon>
        <taxon>Sporosarcina</taxon>
    </lineage>
</organism>
<dbReference type="RefSeq" id="WP_317940078.1">
    <property type="nucleotide sequence ID" value="NZ_JAUBDJ010000001.1"/>
</dbReference>
<sequence>MNEIQLEMNDGFTIHSIYAEPASHPIAHIHLLHGMAEHIGRYKDFIHYLVANGFAVSGHDHRGHGQTAQLNGKLGSFGLSVGFDCIVEDAFEVANYFKSKFQAPRFILLGHSMGSFIARRYAQMFGIELDLMICSGTASDSRVSRLGGQALAKLKGQVTDFEKQDYFINKLVFGAFKNSVVSPETPLDWLSSRRETVEEYINDPLCGFVPSTGFFLELFNGISKIHNRGLIRQTPANLPILLLSGLQDPVGEQGKGIWKVARQLVNEGLQNVTVMLYEGGRHEMLQEVNREEVYDFIKGWIDKNEK</sequence>
<keyword evidence="2" id="KW-0378">Hydrolase</keyword>
<dbReference type="PANTHER" id="PTHR11614">
    <property type="entry name" value="PHOSPHOLIPASE-RELATED"/>
    <property type="match status" value="1"/>
</dbReference>
<reference evidence="2 3" key="1">
    <citation type="submission" date="2023-06" db="EMBL/GenBank/DDBJ databases">
        <title>Sporosarcina sp. nov., isolated from Korean traditional fermented seafood 'Jeotgal'.</title>
        <authorList>
            <person name="Yang A.I."/>
            <person name="Shin N.-R."/>
        </authorList>
    </citation>
    <scope>NUCLEOTIDE SEQUENCE [LARGE SCALE GENOMIC DNA]</scope>
    <source>
        <strain evidence="2 3">KCTC43456</strain>
    </source>
</reference>
<evidence type="ECO:0000313" key="2">
    <source>
        <dbReference type="EMBL" id="MDW0115655.1"/>
    </source>
</evidence>
<evidence type="ECO:0000259" key="1">
    <source>
        <dbReference type="Pfam" id="PF12146"/>
    </source>
</evidence>
<feature type="domain" description="Serine aminopeptidase S33" evidence="1">
    <location>
        <begin position="24"/>
        <end position="288"/>
    </location>
</feature>
<dbReference type="Pfam" id="PF12146">
    <property type="entry name" value="Hydrolase_4"/>
    <property type="match status" value="1"/>
</dbReference>
<dbReference type="AlphaFoldDB" id="A0AAW9A4L2"/>
<name>A0AAW9A4L2_9BACL</name>
<dbReference type="InterPro" id="IPR029058">
    <property type="entry name" value="AB_hydrolase_fold"/>
</dbReference>
<gene>
    <name evidence="2" type="ORF">QTL97_01725</name>
</gene>
<dbReference type="GO" id="GO:0016787">
    <property type="term" value="F:hydrolase activity"/>
    <property type="evidence" value="ECO:0007669"/>
    <property type="project" value="UniProtKB-KW"/>
</dbReference>
<dbReference type="Proteomes" id="UP001271648">
    <property type="component" value="Unassembled WGS sequence"/>
</dbReference>
<comment type="caution">
    <text evidence="2">The sequence shown here is derived from an EMBL/GenBank/DDBJ whole genome shotgun (WGS) entry which is preliminary data.</text>
</comment>
<dbReference type="Gene3D" id="3.40.50.1820">
    <property type="entry name" value="alpha/beta hydrolase"/>
    <property type="match status" value="1"/>
</dbReference>
<proteinExistence type="predicted"/>